<reference evidence="1 2" key="1">
    <citation type="journal article" date="2022" name="G3 (Bethesda)">
        <title>Whole-genome sequence and methylome profiling of the almond [Prunus dulcis (Mill.) D.A. Webb] cultivar 'Nonpareil'.</title>
        <authorList>
            <person name="D'Amico-Willman K.M."/>
            <person name="Ouma W.Z."/>
            <person name="Meulia T."/>
            <person name="Sideli G.M."/>
            <person name="Gradziel T.M."/>
            <person name="Fresnedo-Ramirez J."/>
        </authorList>
    </citation>
    <scope>NUCLEOTIDE SEQUENCE [LARGE SCALE GENOMIC DNA]</scope>
    <source>
        <strain evidence="1">Clone GOH B32 T37-40</strain>
    </source>
</reference>
<proteinExistence type="predicted"/>
<accession>A0AAD4ZWH1</accession>
<organism evidence="1 2">
    <name type="scientific">Prunus dulcis</name>
    <name type="common">Almond</name>
    <name type="synonym">Amygdalus dulcis</name>
    <dbReference type="NCBI Taxonomy" id="3755"/>
    <lineage>
        <taxon>Eukaryota</taxon>
        <taxon>Viridiplantae</taxon>
        <taxon>Streptophyta</taxon>
        <taxon>Embryophyta</taxon>
        <taxon>Tracheophyta</taxon>
        <taxon>Spermatophyta</taxon>
        <taxon>Magnoliopsida</taxon>
        <taxon>eudicotyledons</taxon>
        <taxon>Gunneridae</taxon>
        <taxon>Pentapetalae</taxon>
        <taxon>rosids</taxon>
        <taxon>fabids</taxon>
        <taxon>Rosales</taxon>
        <taxon>Rosaceae</taxon>
        <taxon>Amygdaloideae</taxon>
        <taxon>Amygdaleae</taxon>
        <taxon>Prunus</taxon>
    </lineage>
</organism>
<sequence>MLVLLCDEESRKYGYTFLTRGEVSAEAYVLRGLHKKKLKMEQEEERAKLGRAKSEIGQPSGCLFRVMKKVHPSNAQSQRACSAETEETAEVRALNQKVR</sequence>
<dbReference type="EMBL" id="JAJFAZ020000001">
    <property type="protein sequence ID" value="KAI5355449.1"/>
    <property type="molecule type" value="Genomic_DNA"/>
</dbReference>
<name>A0AAD4ZWH1_PRUDU</name>
<keyword evidence="2" id="KW-1185">Reference proteome</keyword>
<gene>
    <name evidence="1" type="ORF">L3X38_008344</name>
</gene>
<evidence type="ECO:0000313" key="2">
    <source>
        <dbReference type="Proteomes" id="UP001054821"/>
    </source>
</evidence>
<dbReference type="Proteomes" id="UP001054821">
    <property type="component" value="Chromosome 1"/>
</dbReference>
<dbReference type="AlphaFoldDB" id="A0AAD4ZWH1"/>
<protein>
    <submittedName>
        <fullName evidence="1">Uncharacterized protein</fullName>
    </submittedName>
</protein>
<evidence type="ECO:0000313" key="1">
    <source>
        <dbReference type="EMBL" id="KAI5355449.1"/>
    </source>
</evidence>
<comment type="caution">
    <text evidence="1">The sequence shown here is derived from an EMBL/GenBank/DDBJ whole genome shotgun (WGS) entry which is preliminary data.</text>
</comment>